<dbReference type="Proteomes" id="UP000663866">
    <property type="component" value="Unassembled WGS sequence"/>
</dbReference>
<dbReference type="Proteomes" id="UP000663856">
    <property type="component" value="Unassembled WGS sequence"/>
</dbReference>
<comment type="caution">
    <text evidence="2">The sequence shown here is derived from an EMBL/GenBank/DDBJ whole genome shotgun (WGS) entry which is preliminary data.</text>
</comment>
<accession>A0A820DK88</accession>
<evidence type="ECO:0000313" key="1">
    <source>
        <dbReference type="EMBL" id="CAF2123634.1"/>
    </source>
</evidence>
<gene>
    <name evidence="2" type="ORF">OVN521_LOCUS28100</name>
    <name evidence="1" type="ORF">WKI299_LOCUS24861</name>
</gene>
<feature type="non-terminal residue" evidence="2">
    <location>
        <position position="1"/>
    </location>
</feature>
<name>A0A820DK88_9BILA</name>
<dbReference type="AlphaFoldDB" id="A0A820DK88"/>
<protein>
    <submittedName>
        <fullName evidence="2">Uncharacterized protein</fullName>
    </submittedName>
</protein>
<organism evidence="2 3">
    <name type="scientific">Rotaria magnacalcarata</name>
    <dbReference type="NCBI Taxonomy" id="392030"/>
    <lineage>
        <taxon>Eukaryota</taxon>
        <taxon>Metazoa</taxon>
        <taxon>Spiralia</taxon>
        <taxon>Gnathifera</taxon>
        <taxon>Rotifera</taxon>
        <taxon>Eurotatoria</taxon>
        <taxon>Bdelloidea</taxon>
        <taxon>Philodinida</taxon>
        <taxon>Philodinidae</taxon>
        <taxon>Rotaria</taxon>
    </lineage>
</organism>
<sequence length="191" mass="19821">KDKVELISANGQQVKADASLVALGNILGLGDHGFIDADLDTLLDILRAGADRIRPTVDHTDTVPTAGVLGHRAALFLNLLADAADAVNSHIVASGLRAFASADANSLPFFAGLLVAYMGPAIDHLSGSIDALNFHVHGHNAINAIKRLAGGADASADLANALDGLVDIVLRDVNDTIDPKADFTRNGEYIT</sequence>
<keyword evidence="3" id="KW-1185">Reference proteome</keyword>
<reference evidence="2" key="1">
    <citation type="submission" date="2021-02" db="EMBL/GenBank/DDBJ databases">
        <authorList>
            <person name="Nowell W R."/>
        </authorList>
    </citation>
    <scope>NUCLEOTIDE SEQUENCE</scope>
</reference>
<dbReference type="EMBL" id="CAJOBG010008040">
    <property type="protein sequence ID" value="CAF4233339.1"/>
    <property type="molecule type" value="Genomic_DNA"/>
</dbReference>
<dbReference type="EMBL" id="CAJNRF010010720">
    <property type="protein sequence ID" value="CAF2123634.1"/>
    <property type="molecule type" value="Genomic_DNA"/>
</dbReference>
<proteinExistence type="predicted"/>
<evidence type="ECO:0000313" key="2">
    <source>
        <dbReference type="EMBL" id="CAF4233339.1"/>
    </source>
</evidence>
<evidence type="ECO:0000313" key="3">
    <source>
        <dbReference type="Proteomes" id="UP000663866"/>
    </source>
</evidence>